<comment type="function">
    <text evidence="7">Hydrolysis of the deoxyribose N-glycosidic bond to excise 3-methyladenine from the damaged DNA polymer formed by alkylation lesions.</text>
</comment>
<keyword evidence="5" id="KW-0234">DNA repair</keyword>
<dbReference type="InterPro" id="IPR011257">
    <property type="entry name" value="DNA_glycosylase"/>
</dbReference>
<keyword evidence="4 9" id="KW-0862">Zinc</keyword>
<dbReference type="EMBL" id="CP000828">
    <property type="protein sequence ID" value="ABW29471.1"/>
    <property type="molecule type" value="Genomic_DNA"/>
</dbReference>
<keyword evidence="11" id="KW-1185">Reference proteome</keyword>
<dbReference type="HOGENOM" id="CLU_083758_1_0_3"/>
<dbReference type="InterPro" id="IPR004597">
    <property type="entry name" value="Tag"/>
</dbReference>
<reference evidence="10 11" key="1">
    <citation type="journal article" date="2008" name="Proc. Natl. Acad. Sci. U.S.A.">
        <title>Niche adaptation and genome expansion in the chlorophyll d-producing cyanobacterium Acaryochloris marina.</title>
        <authorList>
            <person name="Swingley W.D."/>
            <person name="Chen M."/>
            <person name="Cheung P.C."/>
            <person name="Conrad A.L."/>
            <person name="Dejesa L.C."/>
            <person name="Hao J."/>
            <person name="Honchak B.M."/>
            <person name="Karbach L.E."/>
            <person name="Kurdoglu A."/>
            <person name="Lahiri S."/>
            <person name="Mastrian S.D."/>
            <person name="Miyashita H."/>
            <person name="Page L."/>
            <person name="Ramakrishna P."/>
            <person name="Satoh S."/>
            <person name="Sattley W.M."/>
            <person name="Shimada Y."/>
            <person name="Taylor H.L."/>
            <person name="Tomo T."/>
            <person name="Tsuchiya T."/>
            <person name="Wang Z.T."/>
            <person name="Raymond J."/>
            <person name="Mimuro M."/>
            <person name="Blankenship R.E."/>
            <person name="Touchman J.W."/>
        </authorList>
    </citation>
    <scope>NUCLEOTIDE SEQUENCE [LARGE SCALE GENOMIC DNA]</scope>
    <source>
        <strain evidence="11">MBIC 11017</strain>
    </source>
</reference>
<evidence type="ECO:0000256" key="2">
    <source>
        <dbReference type="ARBA" id="ARBA00022763"/>
    </source>
</evidence>
<keyword evidence="2" id="KW-0227">DNA damage</keyword>
<dbReference type="NCBIfam" id="TIGR00624">
    <property type="entry name" value="tag"/>
    <property type="match status" value="1"/>
</dbReference>
<name>B0CG24_ACAM1</name>
<dbReference type="PANTHER" id="PTHR30037">
    <property type="entry name" value="DNA-3-METHYLADENINE GLYCOSYLASE 1"/>
    <property type="match status" value="1"/>
</dbReference>
<evidence type="ECO:0000256" key="1">
    <source>
        <dbReference type="ARBA" id="ARBA00022723"/>
    </source>
</evidence>
<proteinExistence type="predicted"/>
<dbReference type="PANTHER" id="PTHR30037:SF4">
    <property type="entry name" value="DNA-3-METHYLADENINE GLYCOSYLASE I"/>
    <property type="match status" value="1"/>
</dbReference>
<dbReference type="SUPFAM" id="SSF48150">
    <property type="entry name" value="DNA-glycosylase"/>
    <property type="match status" value="1"/>
</dbReference>
<dbReference type="InterPro" id="IPR005019">
    <property type="entry name" value="Adenine_glyco"/>
</dbReference>
<evidence type="ECO:0000313" key="10">
    <source>
        <dbReference type="EMBL" id="ABW29471.1"/>
    </source>
</evidence>
<evidence type="ECO:0000256" key="4">
    <source>
        <dbReference type="ARBA" id="ARBA00022833"/>
    </source>
</evidence>
<dbReference type="GO" id="GO:0006284">
    <property type="term" value="P:base-excision repair"/>
    <property type="evidence" value="ECO:0007669"/>
    <property type="project" value="InterPro"/>
</dbReference>
<comment type="catalytic activity">
    <reaction evidence="6">
        <text>Hydrolysis of alkylated DNA, releasing 3-methyladenine.</text>
        <dbReference type="EC" id="3.2.2.20"/>
    </reaction>
</comment>
<dbReference type="Pfam" id="PF03352">
    <property type="entry name" value="Adenine_glyco"/>
    <property type="match status" value="1"/>
</dbReference>
<evidence type="ECO:0000256" key="7">
    <source>
        <dbReference type="ARBA" id="ARBA00057608"/>
    </source>
</evidence>
<gene>
    <name evidence="10" type="primary">tag</name>
    <name evidence="10" type="ordered locus">AM1_4494</name>
</gene>
<evidence type="ECO:0000256" key="9">
    <source>
        <dbReference type="PIRSR" id="PIRSR604597-1"/>
    </source>
</evidence>
<dbReference type="eggNOG" id="COG2818">
    <property type="taxonomic scope" value="Bacteria"/>
</dbReference>
<dbReference type="KEGG" id="amr:AM1_4494"/>
<dbReference type="InterPro" id="IPR052891">
    <property type="entry name" value="DNA-3mA_glycosylase"/>
</dbReference>
<dbReference type="OrthoDB" id="9807664at2"/>
<dbReference type="EC" id="3.2.2.20" evidence="8"/>
<protein>
    <recommendedName>
        <fullName evidence="8">DNA-3-methyladenine glycosylase I</fullName>
        <ecNumber evidence="8">3.2.2.20</ecNumber>
    </recommendedName>
</protein>
<dbReference type="FunFam" id="1.10.340.30:FF:000009">
    <property type="entry name" value="DNA-3-methyladenine glycosylase I"/>
    <property type="match status" value="1"/>
</dbReference>
<accession>B0CG24</accession>
<dbReference type="AlphaFoldDB" id="B0CG24"/>
<evidence type="ECO:0000256" key="8">
    <source>
        <dbReference type="ARBA" id="ARBA00066766"/>
    </source>
</evidence>
<feature type="binding site" evidence="9">
    <location>
        <position position="182"/>
    </location>
    <ligand>
        <name>Zn(2+)</name>
        <dbReference type="ChEBI" id="CHEBI:29105"/>
    </ligand>
</feature>
<organism evidence="10 11">
    <name type="scientific">Acaryochloris marina (strain MBIC 11017)</name>
    <dbReference type="NCBI Taxonomy" id="329726"/>
    <lineage>
        <taxon>Bacteria</taxon>
        <taxon>Bacillati</taxon>
        <taxon>Cyanobacteriota</taxon>
        <taxon>Cyanophyceae</taxon>
        <taxon>Acaryochloridales</taxon>
        <taxon>Acaryochloridaceae</taxon>
        <taxon>Acaryochloris</taxon>
    </lineage>
</organism>
<feature type="binding site" evidence="9">
    <location>
        <position position="10"/>
    </location>
    <ligand>
        <name>Zn(2+)</name>
        <dbReference type="ChEBI" id="CHEBI:29105"/>
    </ligand>
</feature>
<evidence type="ECO:0000256" key="5">
    <source>
        <dbReference type="ARBA" id="ARBA00023204"/>
    </source>
</evidence>
<sequence length="197" mass="22841">MISSDQICRCSWVDLSKPDYVQYHDQEWGIPVYDDQHLFEHLVLESSQAGLSWYTVLRKRENYRAAFDQFNPQKIAHYDEAKIEILMGNAGIIRNRKKIEAIIGNARVFLQIQVEFGSFADYSWRFVGGQPIVNSFSASDTWPTTSPESDAMSKDLRKRGFKFFGSTICYAHMQATGMVNDHSLECFRRQEIIDSYK</sequence>
<dbReference type="STRING" id="329726.AM1_4494"/>
<evidence type="ECO:0000313" key="11">
    <source>
        <dbReference type="Proteomes" id="UP000000268"/>
    </source>
</evidence>
<keyword evidence="3" id="KW-0378">Hydrolase</keyword>
<evidence type="ECO:0000256" key="6">
    <source>
        <dbReference type="ARBA" id="ARBA00052558"/>
    </source>
</evidence>
<feature type="binding site" evidence="9">
    <location>
        <position position="186"/>
    </location>
    <ligand>
        <name>Zn(2+)</name>
        <dbReference type="ChEBI" id="CHEBI:29105"/>
    </ligand>
</feature>
<feature type="binding site" evidence="9">
    <location>
        <position position="24"/>
    </location>
    <ligand>
        <name>Zn(2+)</name>
        <dbReference type="ChEBI" id="CHEBI:29105"/>
    </ligand>
</feature>
<dbReference type="GO" id="GO:0046872">
    <property type="term" value="F:metal ion binding"/>
    <property type="evidence" value="ECO:0007669"/>
    <property type="project" value="UniProtKB-KW"/>
</dbReference>
<dbReference type="Proteomes" id="UP000000268">
    <property type="component" value="Chromosome"/>
</dbReference>
<dbReference type="GO" id="GO:0008725">
    <property type="term" value="F:DNA-3-methyladenine glycosylase activity"/>
    <property type="evidence" value="ECO:0007669"/>
    <property type="project" value="UniProtKB-EC"/>
</dbReference>
<evidence type="ECO:0000256" key="3">
    <source>
        <dbReference type="ARBA" id="ARBA00022801"/>
    </source>
</evidence>
<keyword evidence="1 9" id="KW-0479">Metal-binding</keyword>
<dbReference type="Gene3D" id="1.10.340.30">
    <property type="entry name" value="Hypothetical protein, domain 2"/>
    <property type="match status" value="1"/>
</dbReference>
<dbReference type="RefSeq" id="WP_012164786.1">
    <property type="nucleotide sequence ID" value="NC_009925.1"/>
</dbReference>